<protein>
    <submittedName>
        <fullName evidence="1">DUF596 domain-containing protein</fullName>
    </submittedName>
</protein>
<dbReference type="Pfam" id="PF04591">
    <property type="entry name" value="DUF596"/>
    <property type="match status" value="1"/>
</dbReference>
<dbReference type="SUPFAM" id="SSF160472">
    <property type="entry name" value="NMB0513-like"/>
    <property type="match status" value="1"/>
</dbReference>
<comment type="caution">
    <text evidence="1">The sequence shown here is derived from an EMBL/GenBank/DDBJ whole genome shotgun (WGS) entry which is preliminary data.</text>
</comment>
<gene>
    <name evidence="1" type="ORF">EWM59_14095</name>
</gene>
<dbReference type="InterPro" id="IPR023138">
    <property type="entry name" value="NMB0513-like_sf"/>
</dbReference>
<dbReference type="InterPro" id="IPR007670">
    <property type="entry name" value="DUF596"/>
</dbReference>
<evidence type="ECO:0000313" key="2">
    <source>
        <dbReference type="Proteomes" id="UP000293162"/>
    </source>
</evidence>
<evidence type="ECO:0000313" key="1">
    <source>
        <dbReference type="EMBL" id="RYU95010.1"/>
    </source>
</evidence>
<organism evidence="1 2">
    <name type="scientific">Emticicia agri</name>
    <dbReference type="NCBI Taxonomy" id="2492393"/>
    <lineage>
        <taxon>Bacteria</taxon>
        <taxon>Pseudomonadati</taxon>
        <taxon>Bacteroidota</taxon>
        <taxon>Cytophagia</taxon>
        <taxon>Cytophagales</taxon>
        <taxon>Leadbetterellaceae</taxon>
        <taxon>Emticicia</taxon>
    </lineage>
</organism>
<dbReference type="AlphaFoldDB" id="A0A4V1ZD58"/>
<proteinExistence type="predicted"/>
<sequence>MIISETSYNELIENLELMALGGPLWSSTKDYSETYEGRIEVFFIILRRLIEEERIRLAKNGEFLKGTIDDQIKLFKNAFPTEERMKEVASYWWFMDDCPAGSVWIIDREIDGFTTPAGDGKHYYWA</sequence>
<reference evidence="1 2" key="1">
    <citation type="submission" date="2019-02" db="EMBL/GenBank/DDBJ databases">
        <title>Bacterial novel species Emticicia sp. 17J42-9 isolated from soil.</title>
        <authorList>
            <person name="Jung H.-Y."/>
        </authorList>
    </citation>
    <scope>NUCLEOTIDE SEQUENCE [LARGE SCALE GENOMIC DNA]</scope>
    <source>
        <strain evidence="1 2">17J42-9</strain>
    </source>
</reference>
<dbReference type="OrthoDB" id="5678714at2"/>
<keyword evidence="2" id="KW-1185">Reference proteome</keyword>
<dbReference type="RefSeq" id="WP_130021624.1">
    <property type="nucleotide sequence ID" value="NZ_SEWF01000019.1"/>
</dbReference>
<name>A0A4V1ZD58_9BACT</name>
<dbReference type="Proteomes" id="UP000293162">
    <property type="component" value="Unassembled WGS sequence"/>
</dbReference>
<dbReference type="EMBL" id="SEWF01000019">
    <property type="protein sequence ID" value="RYU95010.1"/>
    <property type="molecule type" value="Genomic_DNA"/>
</dbReference>
<accession>A0A4V1ZD58</accession>
<dbReference type="Gene3D" id="1.10.3510.10">
    <property type="entry name" value="NMB0513-like"/>
    <property type="match status" value="1"/>
</dbReference>